<organism evidence="2 3">
    <name type="scientific">Gimesia maris</name>
    <dbReference type="NCBI Taxonomy" id="122"/>
    <lineage>
        <taxon>Bacteria</taxon>
        <taxon>Pseudomonadati</taxon>
        <taxon>Planctomycetota</taxon>
        <taxon>Planctomycetia</taxon>
        <taxon>Planctomycetales</taxon>
        <taxon>Planctomycetaceae</taxon>
        <taxon>Gimesia</taxon>
    </lineage>
</organism>
<gene>
    <name evidence="2" type="ORF">DIT97_30550</name>
</gene>
<evidence type="ECO:0008006" key="4">
    <source>
        <dbReference type="Google" id="ProtNLM"/>
    </source>
</evidence>
<dbReference type="SMART" id="SM00710">
    <property type="entry name" value="PbH1"/>
    <property type="match status" value="2"/>
</dbReference>
<feature type="chain" id="PRO_5017599114" description="Right handed beta helix domain-containing protein" evidence="1">
    <location>
        <begin position="28"/>
        <end position="295"/>
    </location>
</feature>
<dbReference type="AlphaFoldDB" id="A0A3D3RET8"/>
<evidence type="ECO:0000313" key="3">
    <source>
        <dbReference type="Proteomes" id="UP000263642"/>
    </source>
</evidence>
<feature type="signal peptide" evidence="1">
    <location>
        <begin position="1"/>
        <end position="27"/>
    </location>
</feature>
<dbReference type="SUPFAM" id="SSF51126">
    <property type="entry name" value="Pectin lyase-like"/>
    <property type="match status" value="1"/>
</dbReference>
<sequence length="295" mass="32345">MRNVLRFVDLQSGLLCFLFLVCLAHSAAECGVIYVDNRAGNNALNGIAPKIVSGKNGPVKTIKRALEYARPGDKIILINNEIPYHESIALSGKRFSGIGQEMFTILGNGATISGAIPVPQNGWKPLKDGLWKVTPFRKGYFNLYLEGKTLPEYRPETDQEVKLTDIPSGNWAVHKGSIYYRELKNQFPPNEVFSLAGMSVGLSLVDVEGVQISDVTFENFRIDGINVHDRCKNIILENVTSTGNGRCGLAVNGTSQVEVIDSKLIDNRIEDLLITEQGVANLKQTKLGKKATLSP</sequence>
<accession>A0A3D3RET8</accession>
<keyword evidence="1" id="KW-0732">Signal</keyword>
<dbReference type="Proteomes" id="UP000263642">
    <property type="component" value="Unassembled WGS sequence"/>
</dbReference>
<comment type="caution">
    <text evidence="2">The sequence shown here is derived from an EMBL/GenBank/DDBJ whole genome shotgun (WGS) entry which is preliminary data.</text>
</comment>
<dbReference type="InterPro" id="IPR012334">
    <property type="entry name" value="Pectin_lyas_fold"/>
</dbReference>
<dbReference type="InterPro" id="IPR011050">
    <property type="entry name" value="Pectin_lyase_fold/virulence"/>
</dbReference>
<evidence type="ECO:0000313" key="2">
    <source>
        <dbReference type="EMBL" id="HCO27136.1"/>
    </source>
</evidence>
<evidence type="ECO:0000256" key="1">
    <source>
        <dbReference type="SAM" id="SignalP"/>
    </source>
</evidence>
<dbReference type="Gene3D" id="2.160.20.10">
    <property type="entry name" value="Single-stranded right-handed beta-helix, Pectin lyase-like"/>
    <property type="match status" value="1"/>
</dbReference>
<dbReference type="EMBL" id="DQAY01000190">
    <property type="protein sequence ID" value="HCO27136.1"/>
    <property type="molecule type" value="Genomic_DNA"/>
</dbReference>
<proteinExistence type="predicted"/>
<protein>
    <recommendedName>
        <fullName evidence="4">Right handed beta helix domain-containing protein</fullName>
    </recommendedName>
</protein>
<dbReference type="InterPro" id="IPR006626">
    <property type="entry name" value="PbH1"/>
</dbReference>
<name>A0A3D3RET8_9PLAN</name>
<reference evidence="2 3" key="1">
    <citation type="journal article" date="2018" name="Nat. Biotechnol.">
        <title>A standardized bacterial taxonomy based on genome phylogeny substantially revises the tree of life.</title>
        <authorList>
            <person name="Parks D.H."/>
            <person name="Chuvochina M."/>
            <person name="Waite D.W."/>
            <person name="Rinke C."/>
            <person name="Skarshewski A."/>
            <person name="Chaumeil P.A."/>
            <person name="Hugenholtz P."/>
        </authorList>
    </citation>
    <scope>NUCLEOTIDE SEQUENCE [LARGE SCALE GENOMIC DNA]</scope>
    <source>
        <strain evidence="2">UBA9375</strain>
    </source>
</reference>